<feature type="transmembrane region" description="Helical" evidence="1">
    <location>
        <begin position="24"/>
        <end position="46"/>
    </location>
</feature>
<keyword evidence="3" id="KW-1185">Reference proteome</keyword>
<dbReference type="InterPro" id="IPR012538">
    <property type="entry name" value="Cyt_c_oxidase_su2a"/>
</dbReference>
<keyword evidence="1" id="KW-0812">Transmembrane</keyword>
<evidence type="ECO:0000313" key="2">
    <source>
        <dbReference type="EMBL" id="RIW33093.1"/>
    </source>
</evidence>
<comment type="caution">
    <text evidence="2">The sequence shown here is derived from an EMBL/GenBank/DDBJ whole genome shotgun (WGS) entry which is preliminary data.</text>
</comment>
<reference evidence="2 3" key="1">
    <citation type="submission" date="2018-09" db="EMBL/GenBank/DDBJ databases">
        <title>Bacillus saliacetes sp. nov., isolated from Thai shrimp paste (Ka-pi).</title>
        <authorList>
            <person name="Daroonpunt R."/>
            <person name="Tanasupawat S."/>
            <person name="Yiamsombut S."/>
        </authorList>
    </citation>
    <scope>NUCLEOTIDE SEQUENCE [LARGE SCALE GENOMIC DNA]</scope>
    <source>
        <strain evidence="2 3">SKP7-4</strain>
    </source>
</reference>
<sequence>MANPQLHHKTKVKAEDSSSLKGTLTAVLILGLFLIFSWFGVFYIFIDRF</sequence>
<keyword evidence="1" id="KW-1133">Transmembrane helix</keyword>
<dbReference type="Pfam" id="PF08113">
    <property type="entry name" value="CoxIIa"/>
    <property type="match status" value="1"/>
</dbReference>
<dbReference type="Proteomes" id="UP000265801">
    <property type="component" value="Unassembled WGS sequence"/>
</dbReference>
<gene>
    <name evidence="2" type="ORF">D3H55_11950</name>
</gene>
<evidence type="ECO:0000313" key="3">
    <source>
        <dbReference type="Proteomes" id="UP000265801"/>
    </source>
</evidence>
<dbReference type="OrthoDB" id="2418411at2"/>
<protein>
    <submittedName>
        <fullName evidence="2">Cytochrome c oxidase subunit 2A</fullName>
    </submittedName>
</protein>
<keyword evidence="1" id="KW-0472">Membrane</keyword>
<proteinExistence type="predicted"/>
<dbReference type="AlphaFoldDB" id="A0A3A1QZR5"/>
<accession>A0A3A1QZR5</accession>
<dbReference type="EMBL" id="QXIR01000015">
    <property type="protein sequence ID" value="RIW33093.1"/>
    <property type="molecule type" value="Genomic_DNA"/>
</dbReference>
<name>A0A3A1QZR5_9BACI</name>
<evidence type="ECO:0000256" key="1">
    <source>
        <dbReference type="SAM" id="Phobius"/>
    </source>
</evidence>
<organism evidence="2 3">
    <name type="scientific">Bacillus salacetis</name>
    <dbReference type="NCBI Taxonomy" id="2315464"/>
    <lineage>
        <taxon>Bacteria</taxon>
        <taxon>Bacillati</taxon>
        <taxon>Bacillota</taxon>
        <taxon>Bacilli</taxon>
        <taxon>Bacillales</taxon>
        <taxon>Bacillaceae</taxon>
        <taxon>Bacillus</taxon>
    </lineage>
</organism>
<dbReference type="RefSeq" id="WP_119547151.1">
    <property type="nucleotide sequence ID" value="NZ_QXIR01000015.1"/>
</dbReference>